<sequence>MRANGISRVLKMIEHLVRYAISNTFRVEPQSSQGASAMEWCGIDCKVIGEFITPLPHYPTVQLMYIGGCSALKGYKIVYS</sequence>
<name>A0A5N6JW85_MONLA</name>
<proteinExistence type="predicted"/>
<reference evidence="1 2" key="1">
    <citation type="submission" date="2019-06" db="EMBL/GenBank/DDBJ databases">
        <title>Genome Sequence of the Brown Rot Fungal Pathogen Monilinia laxa.</title>
        <authorList>
            <person name="De Miccolis Angelini R.M."/>
            <person name="Landi L."/>
            <person name="Abate D."/>
            <person name="Pollastro S."/>
            <person name="Romanazzi G."/>
            <person name="Faretra F."/>
        </authorList>
    </citation>
    <scope>NUCLEOTIDE SEQUENCE [LARGE SCALE GENOMIC DNA]</scope>
    <source>
        <strain evidence="1 2">Mlax316</strain>
    </source>
</reference>
<evidence type="ECO:0000313" key="2">
    <source>
        <dbReference type="Proteomes" id="UP000326757"/>
    </source>
</evidence>
<keyword evidence="2" id="KW-1185">Reference proteome</keyword>
<evidence type="ECO:0000313" key="1">
    <source>
        <dbReference type="EMBL" id="KAB8293202.1"/>
    </source>
</evidence>
<dbReference type="AlphaFoldDB" id="A0A5N6JW85"/>
<dbReference type="Proteomes" id="UP000326757">
    <property type="component" value="Unassembled WGS sequence"/>
</dbReference>
<gene>
    <name evidence="1" type="ORF">EYC80_007543</name>
</gene>
<organism evidence="1 2">
    <name type="scientific">Monilinia laxa</name>
    <name type="common">Brown rot fungus</name>
    <name type="synonym">Sclerotinia laxa</name>
    <dbReference type="NCBI Taxonomy" id="61186"/>
    <lineage>
        <taxon>Eukaryota</taxon>
        <taxon>Fungi</taxon>
        <taxon>Dikarya</taxon>
        <taxon>Ascomycota</taxon>
        <taxon>Pezizomycotina</taxon>
        <taxon>Leotiomycetes</taxon>
        <taxon>Helotiales</taxon>
        <taxon>Sclerotiniaceae</taxon>
        <taxon>Monilinia</taxon>
    </lineage>
</organism>
<dbReference type="EMBL" id="VIGI01000012">
    <property type="protein sequence ID" value="KAB8293202.1"/>
    <property type="molecule type" value="Genomic_DNA"/>
</dbReference>
<accession>A0A5N6JW85</accession>
<comment type="caution">
    <text evidence="1">The sequence shown here is derived from an EMBL/GenBank/DDBJ whole genome shotgun (WGS) entry which is preliminary data.</text>
</comment>
<protein>
    <submittedName>
        <fullName evidence="1">Uncharacterized protein</fullName>
    </submittedName>
</protein>